<keyword evidence="6 11" id="KW-0735">Signal-anchor</keyword>
<dbReference type="GO" id="GO:0016757">
    <property type="term" value="F:glycosyltransferase activity"/>
    <property type="evidence" value="ECO:0000318"/>
    <property type="project" value="GO_Central"/>
</dbReference>
<dbReference type="AlphaFoldDB" id="A0A7M7LW44"/>
<dbReference type="RefSeq" id="XP_011672961.1">
    <property type="nucleotide sequence ID" value="XM_011674659.2"/>
</dbReference>
<sequence length="378" mass="43150">MLYEVKGQSGTMARVMKITKLICCVTLLFGIIGTLWLGLGVKTLNDRRPGAILRLTSDKREHLSLSHKGAEANSKDEKGHSKNIGILIQHSWTPFSAKHDYKYLLNNRLKCADKGGKLYEKLSVIAIVTSDPRNVDRRNVIRMTWIRHAIENKIAIKVMFIVGVTSDGSIRNKIKHEAFLYKDIIQEAFQDTYLNLTVKTIGALKWATQLCPRAKFFMKLDDDVVVNIGNLTGFLDVFVPSVNYLGGIVQVGSIPFRNPQDKWYTPEELYPEATYPPYPEGKIYIMSMDVAKRIYHHTKTLQIFPWEDVFIGICAKQLSIVPQNIVNFHGVWTVRSEGIGIIKTDETLANLNFLYVFYDLTIGEMIEIWQAWMSNSWD</sequence>
<comment type="similarity">
    <text evidence="2 11">Belongs to the glycosyltransferase 31 family.</text>
</comment>
<proteinExistence type="inferred from homology"/>
<comment type="subcellular location">
    <subcellularLocation>
        <location evidence="1 11">Golgi apparatus membrane</location>
        <topology evidence="1 11">Single-pass type II membrane protein</topology>
    </subcellularLocation>
</comment>
<dbReference type="OMA" id="VIRMTWI"/>
<evidence type="ECO:0000256" key="2">
    <source>
        <dbReference type="ARBA" id="ARBA00008661"/>
    </source>
</evidence>
<keyword evidence="5 11" id="KW-0812">Transmembrane</keyword>
<evidence type="ECO:0000256" key="3">
    <source>
        <dbReference type="ARBA" id="ARBA00022676"/>
    </source>
</evidence>
<protein>
    <recommendedName>
        <fullName evidence="11">Hexosyltransferase</fullName>
        <ecNumber evidence="11">2.4.1.-</ecNumber>
    </recommendedName>
</protein>
<evidence type="ECO:0000256" key="9">
    <source>
        <dbReference type="ARBA" id="ARBA00023136"/>
    </source>
</evidence>
<dbReference type="GO" id="GO:0016758">
    <property type="term" value="F:hexosyltransferase activity"/>
    <property type="evidence" value="ECO:0007669"/>
    <property type="project" value="InterPro"/>
</dbReference>
<dbReference type="KEGG" id="spu:105442496"/>
<dbReference type="PANTHER" id="PTHR11214">
    <property type="entry name" value="BETA-1,3-N-ACETYLGLUCOSAMINYLTRANSFERASE"/>
    <property type="match status" value="1"/>
</dbReference>
<evidence type="ECO:0000256" key="10">
    <source>
        <dbReference type="ARBA" id="ARBA00023180"/>
    </source>
</evidence>
<evidence type="ECO:0000256" key="11">
    <source>
        <dbReference type="RuleBase" id="RU363063"/>
    </source>
</evidence>
<dbReference type="GeneID" id="105442496"/>
<dbReference type="InterPro" id="IPR002659">
    <property type="entry name" value="Glyco_trans_31"/>
</dbReference>
<keyword evidence="9 11" id="KW-0472">Membrane</keyword>
<keyword evidence="13" id="KW-1185">Reference proteome</keyword>
<dbReference type="PANTHER" id="PTHR11214:SF364">
    <property type="entry name" value="HEXOSYLTRANSFERASE"/>
    <property type="match status" value="1"/>
</dbReference>
<reference evidence="13" key="1">
    <citation type="submission" date="2015-02" db="EMBL/GenBank/DDBJ databases">
        <title>Genome sequencing for Strongylocentrotus purpuratus.</title>
        <authorList>
            <person name="Murali S."/>
            <person name="Liu Y."/>
            <person name="Vee V."/>
            <person name="English A."/>
            <person name="Wang M."/>
            <person name="Skinner E."/>
            <person name="Han Y."/>
            <person name="Muzny D.M."/>
            <person name="Worley K.C."/>
            <person name="Gibbs R.A."/>
        </authorList>
    </citation>
    <scope>NUCLEOTIDE SEQUENCE</scope>
</reference>
<keyword evidence="4" id="KW-0808">Transferase</keyword>
<feature type="transmembrane region" description="Helical" evidence="11">
    <location>
        <begin position="21"/>
        <end position="39"/>
    </location>
</feature>
<keyword evidence="7 11" id="KW-1133">Transmembrane helix</keyword>
<reference evidence="12" key="2">
    <citation type="submission" date="2021-01" db="UniProtKB">
        <authorList>
            <consortium name="EnsemblMetazoa"/>
        </authorList>
    </citation>
    <scope>IDENTIFICATION</scope>
</reference>
<dbReference type="EnsemblMetazoa" id="XM_011674659">
    <property type="protein sequence ID" value="XP_011672961"/>
    <property type="gene ID" value="LOC105442496"/>
</dbReference>
<accession>A0A7M7LW44</accession>
<keyword evidence="10" id="KW-0325">Glycoprotein</keyword>
<evidence type="ECO:0000256" key="4">
    <source>
        <dbReference type="ARBA" id="ARBA00022679"/>
    </source>
</evidence>
<evidence type="ECO:0000256" key="7">
    <source>
        <dbReference type="ARBA" id="ARBA00022989"/>
    </source>
</evidence>
<dbReference type="InParanoid" id="A0A7M7LW44"/>
<dbReference type="EC" id="2.4.1.-" evidence="11"/>
<dbReference type="Proteomes" id="UP000007110">
    <property type="component" value="Unassembled WGS sequence"/>
</dbReference>
<dbReference type="Gene3D" id="3.90.550.50">
    <property type="match status" value="1"/>
</dbReference>
<dbReference type="FunFam" id="3.90.550.50:FF:000001">
    <property type="entry name" value="Hexosyltransferase"/>
    <property type="match status" value="1"/>
</dbReference>
<evidence type="ECO:0000256" key="6">
    <source>
        <dbReference type="ARBA" id="ARBA00022968"/>
    </source>
</evidence>
<evidence type="ECO:0000313" key="12">
    <source>
        <dbReference type="EnsemblMetazoa" id="XP_011672961"/>
    </source>
</evidence>
<dbReference type="GO" id="GO:0006493">
    <property type="term" value="P:protein O-linked glycosylation"/>
    <property type="evidence" value="ECO:0000318"/>
    <property type="project" value="GO_Central"/>
</dbReference>
<dbReference type="Pfam" id="PF01762">
    <property type="entry name" value="Galactosyl_T"/>
    <property type="match status" value="1"/>
</dbReference>
<evidence type="ECO:0000313" key="13">
    <source>
        <dbReference type="Proteomes" id="UP000007110"/>
    </source>
</evidence>
<keyword evidence="3 11" id="KW-0328">Glycosyltransferase</keyword>
<dbReference type="OrthoDB" id="5957813at2759"/>
<evidence type="ECO:0000256" key="1">
    <source>
        <dbReference type="ARBA" id="ARBA00004323"/>
    </source>
</evidence>
<evidence type="ECO:0000256" key="5">
    <source>
        <dbReference type="ARBA" id="ARBA00022692"/>
    </source>
</evidence>
<dbReference type="GO" id="GO:0000139">
    <property type="term" value="C:Golgi membrane"/>
    <property type="evidence" value="ECO:0000318"/>
    <property type="project" value="GO_Central"/>
</dbReference>
<organism evidence="12 13">
    <name type="scientific">Strongylocentrotus purpuratus</name>
    <name type="common">Purple sea urchin</name>
    <dbReference type="NCBI Taxonomy" id="7668"/>
    <lineage>
        <taxon>Eukaryota</taxon>
        <taxon>Metazoa</taxon>
        <taxon>Echinodermata</taxon>
        <taxon>Eleutherozoa</taxon>
        <taxon>Echinozoa</taxon>
        <taxon>Echinoidea</taxon>
        <taxon>Euechinoidea</taxon>
        <taxon>Echinacea</taxon>
        <taxon>Camarodonta</taxon>
        <taxon>Echinidea</taxon>
        <taxon>Strongylocentrotidae</taxon>
        <taxon>Strongylocentrotus</taxon>
    </lineage>
</organism>
<keyword evidence="8 11" id="KW-0333">Golgi apparatus</keyword>
<evidence type="ECO:0000256" key="8">
    <source>
        <dbReference type="ARBA" id="ARBA00023034"/>
    </source>
</evidence>
<name>A0A7M7LW44_STRPU</name>